<feature type="signal peptide" evidence="2">
    <location>
        <begin position="1"/>
        <end position="18"/>
    </location>
</feature>
<evidence type="ECO:0000256" key="2">
    <source>
        <dbReference type="SAM" id="SignalP"/>
    </source>
</evidence>
<protein>
    <submittedName>
        <fullName evidence="3">Class F sortase</fullName>
    </submittedName>
</protein>
<feature type="chain" id="PRO_5046200364" evidence="2">
    <location>
        <begin position="19"/>
        <end position="182"/>
    </location>
</feature>
<dbReference type="SUPFAM" id="SSF63817">
    <property type="entry name" value="Sortase"/>
    <property type="match status" value="1"/>
</dbReference>
<dbReference type="InterPro" id="IPR023365">
    <property type="entry name" value="Sortase_dom-sf"/>
</dbReference>
<dbReference type="CDD" id="cd05829">
    <property type="entry name" value="Sortase_F"/>
    <property type="match status" value="1"/>
</dbReference>
<dbReference type="InterPro" id="IPR005754">
    <property type="entry name" value="Sortase"/>
</dbReference>
<keyword evidence="4" id="KW-1185">Reference proteome</keyword>
<proteinExistence type="predicted"/>
<organism evidence="3 4">
    <name type="scientific">Streptomyces orinoci</name>
    <name type="common">Streptoverticillium orinoci</name>
    <dbReference type="NCBI Taxonomy" id="67339"/>
    <lineage>
        <taxon>Bacteria</taxon>
        <taxon>Bacillati</taxon>
        <taxon>Actinomycetota</taxon>
        <taxon>Actinomycetes</taxon>
        <taxon>Kitasatosporales</taxon>
        <taxon>Streptomycetaceae</taxon>
        <taxon>Streptomyces</taxon>
    </lineage>
</organism>
<accession>A0ABV3JPY2</accession>
<name>A0ABV3JPY2_STRON</name>
<dbReference type="Proteomes" id="UP001552594">
    <property type="component" value="Unassembled WGS sequence"/>
</dbReference>
<keyword evidence="2" id="KW-0732">Signal</keyword>
<dbReference type="Gene3D" id="2.40.260.10">
    <property type="entry name" value="Sortase"/>
    <property type="match status" value="1"/>
</dbReference>
<evidence type="ECO:0000313" key="3">
    <source>
        <dbReference type="EMBL" id="MEV5504946.1"/>
    </source>
</evidence>
<evidence type="ECO:0000313" key="4">
    <source>
        <dbReference type="Proteomes" id="UP001552594"/>
    </source>
</evidence>
<gene>
    <name evidence="3" type="ORF">AB0L16_00475</name>
</gene>
<comment type="caution">
    <text evidence="3">The sequence shown here is derived from an EMBL/GenBank/DDBJ whole genome shotgun (WGS) entry which is preliminary data.</text>
</comment>
<dbReference type="EMBL" id="JBFAUK010000001">
    <property type="protein sequence ID" value="MEV5504946.1"/>
    <property type="molecule type" value="Genomic_DNA"/>
</dbReference>
<dbReference type="Pfam" id="PF04203">
    <property type="entry name" value="Sortase"/>
    <property type="match status" value="1"/>
</dbReference>
<keyword evidence="1" id="KW-0378">Hydrolase</keyword>
<dbReference type="RefSeq" id="WP_109281022.1">
    <property type="nucleotide sequence ID" value="NZ_JBFAUK010000001.1"/>
</dbReference>
<sequence length="182" mass="19268">MPRTRVILFALAAFAALALPAVLVTSQNDAGKAIGTPASAEEPQRLTIPSIDVNSPLLRLAPDKAPPPENGMTAGWYTASARPGEPGAAVIIGHKAPDGRAVFRDLHRVGKGEAIEVERGDGKVLRFTVTATRTLDKPADFPAAEVFHAPGERALRLVTCTGERDARGHPVHDLVVYATLRS</sequence>
<dbReference type="InterPro" id="IPR042001">
    <property type="entry name" value="Sortase_F"/>
</dbReference>
<evidence type="ECO:0000256" key="1">
    <source>
        <dbReference type="ARBA" id="ARBA00022801"/>
    </source>
</evidence>
<reference evidence="3 4" key="1">
    <citation type="submission" date="2024-06" db="EMBL/GenBank/DDBJ databases">
        <title>The Natural Products Discovery Center: Release of the First 8490 Sequenced Strains for Exploring Actinobacteria Biosynthetic Diversity.</title>
        <authorList>
            <person name="Kalkreuter E."/>
            <person name="Kautsar S.A."/>
            <person name="Yang D."/>
            <person name="Bader C.D."/>
            <person name="Teijaro C.N."/>
            <person name="Fluegel L."/>
            <person name="Davis C.M."/>
            <person name="Simpson J.R."/>
            <person name="Lauterbach L."/>
            <person name="Steele A.D."/>
            <person name="Gui C."/>
            <person name="Meng S."/>
            <person name="Li G."/>
            <person name="Viehrig K."/>
            <person name="Ye F."/>
            <person name="Su P."/>
            <person name="Kiefer A.F."/>
            <person name="Nichols A."/>
            <person name="Cepeda A.J."/>
            <person name="Yan W."/>
            <person name="Fan B."/>
            <person name="Jiang Y."/>
            <person name="Adhikari A."/>
            <person name="Zheng C.-J."/>
            <person name="Schuster L."/>
            <person name="Cowan T.M."/>
            <person name="Smanski M.J."/>
            <person name="Chevrette M.G."/>
            <person name="De Carvalho L.P.S."/>
            <person name="Shen B."/>
        </authorList>
    </citation>
    <scope>NUCLEOTIDE SEQUENCE [LARGE SCALE GENOMIC DNA]</scope>
    <source>
        <strain evidence="3 4">NPDC052347</strain>
    </source>
</reference>